<keyword evidence="1 2" id="KW-0129">CBS domain</keyword>
<evidence type="ECO:0000259" key="3">
    <source>
        <dbReference type="PROSITE" id="PS51371"/>
    </source>
</evidence>
<name>A0A0F6YEY6_9BACT</name>
<dbReference type="PANTHER" id="PTHR43080">
    <property type="entry name" value="CBS DOMAIN-CONTAINING PROTEIN CBSX3, MITOCHONDRIAL"/>
    <property type="match status" value="1"/>
</dbReference>
<proteinExistence type="predicted"/>
<dbReference type="InterPro" id="IPR046342">
    <property type="entry name" value="CBS_dom_sf"/>
</dbReference>
<evidence type="ECO:0000256" key="1">
    <source>
        <dbReference type="ARBA" id="ARBA00023122"/>
    </source>
</evidence>
<feature type="domain" description="CBS" evidence="3">
    <location>
        <begin position="7"/>
        <end position="64"/>
    </location>
</feature>
<dbReference type="PROSITE" id="PS51371">
    <property type="entry name" value="CBS"/>
    <property type="match status" value="2"/>
</dbReference>
<reference evidence="4 5" key="1">
    <citation type="submission" date="2015-03" db="EMBL/GenBank/DDBJ databases">
        <title>Genome assembly of Sandaracinus amylolyticus DSM 53668.</title>
        <authorList>
            <person name="Sharma G."/>
            <person name="Subramanian S."/>
        </authorList>
    </citation>
    <scope>NUCLEOTIDE SEQUENCE [LARGE SCALE GENOMIC DNA]</scope>
    <source>
        <strain evidence="4 5">DSM 53668</strain>
    </source>
</reference>
<sequence length="156" mass="17166">MRVEEIMTRDPRCCAPQDDVSTAARIMWEQDCGVVPVVDDEGAPVGMITDRDICMAAYTRGAKLSDMSIETVMSRDVRTCRASDPIGSAERVMANAQVRRLAVVDDRGRVIGVVSLGDLARSRRRSPIRRTVEHLFADVARTLAAISQPRAERPAP</sequence>
<protein>
    <submittedName>
        <fullName evidence="4">CBS domain protein</fullName>
    </submittedName>
</protein>
<dbReference type="SMART" id="SM00116">
    <property type="entry name" value="CBS"/>
    <property type="match status" value="2"/>
</dbReference>
<dbReference type="SUPFAM" id="SSF54631">
    <property type="entry name" value="CBS-domain pair"/>
    <property type="match status" value="1"/>
</dbReference>
<dbReference type="InterPro" id="IPR051257">
    <property type="entry name" value="Diverse_CBS-Domain"/>
</dbReference>
<evidence type="ECO:0000256" key="2">
    <source>
        <dbReference type="PROSITE-ProRule" id="PRU00703"/>
    </source>
</evidence>
<evidence type="ECO:0000313" key="4">
    <source>
        <dbReference type="EMBL" id="AKF02938.1"/>
    </source>
</evidence>
<dbReference type="EMBL" id="CP011125">
    <property type="protein sequence ID" value="AKF02938.1"/>
    <property type="molecule type" value="Genomic_DNA"/>
</dbReference>
<dbReference type="Pfam" id="PF00571">
    <property type="entry name" value="CBS"/>
    <property type="match status" value="2"/>
</dbReference>
<organism evidence="4 5">
    <name type="scientific">Sandaracinus amylolyticus</name>
    <dbReference type="NCBI Taxonomy" id="927083"/>
    <lineage>
        <taxon>Bacteria</taxon>
        <taxon>Pseudomonadati</taxon>
        <taxon>Myxococcota</taxon>
        <taxon>Polyangia</taxon>
        <taxon>Polyangiales</taxon>
        <taxon>Sandaracinaceae</taxon>
        <taxon>Sandaracinus</taxon>
    </lineage>
</organism>
<dbReference type="RefSeq" id="WP_075097416.1">
    <property type="nucleotide sequence ID" value="NZ_CP011125.1"/>
</dbReference>
<gene>
    <name evidence="4" type="ORF">DB32_000086</name>
</gene>
<feature type="domain" description="CBS" evidence="3">
    <location>
        <begin position="73"/>
        <end position="131"/>
    </location>
</feature>
<dbReference type="AlphaFoldDB" id="A0A0F6YEY6"/>
<dbReference type="OrthoDB" id="9802114at2"/>
<dbReference type="PANTHER" id="PTHR43080:SF2">
    <property type="entry name" value="CBS DOMAIN-CONTAINING PROTEIN"/>
    <property type="match status" value="1"/>
</dbReference>
<dbReference type="Gene3D" id="3.10.580.10">
    <property type="entry name" value="CBS-domain"/>
    <property type="match status" value="1"/>
</dbReference>
<accession>A0A0F6YEY6</accession>
<dbReference type="InterPro" id="IPR000644">
    <property type="entry name" value="CBS_dom"/>
</dbReference>
<keyword evidence="5" id="KW-1185">Reference proteome</keyword>
<dbReference type="STRING" id="927083.DB32_000086"/>
<evidence type="ECO:0000313" key="5">
    <source>
        <dbReference type="Proteomes" id="UP000034883"/>
    </source>
</evidence>
<dbReference type="Proteomes" id="UP000034883">
    <property type="component" value="Chromosome"/>
</dbReference>
<dbReference type="KEGG" id="samy:DB32_000086"/>